<dbReference type="InterPro" id="IPR002156">
    <property type="entry name" value="RNaseH_domain"/>
</dbReference>
<accession>A0A6L2N1Z1</accession>
<dbReference type="Pfam" id="PF13456">
    <property type="entry name" value="RVT_3"/>
    <property type="match status" value="1"/>
</dbReference>
<dbReference type="InterPro" id="IPR012337">
    <property type="entry name" value="RNaseH-like_sf"/>
</dbReference>
<comment type="caution">
    <text evidence="2">The sequence shown here is derived from an EMBL/GenBank/DDBJ whole genome shotgun (WGS) entry which is preliminary data.</text>
</comment>
<sequence>MFGSRLSRDMSKYYHFHKDHGHDTNECHQLRNQIGEAMKSGQLSHLVKGIKNERVKAPANQRVEGKKDKGIVPAKAPIRMMRQDESYTKNNSLEGFTPESREITFPSEGRTTMQKMGIVISTIHRDIKFHTTKGIGTVFLTYKSDKLPEHFKGRLQDLLRGNADVFAWTHADMIGIPRTIMVEVKPFNTEQKLSEYRHVKPIKQKRRGVGLDRSTAALMLIDPEGKEYTYAPLFRFETTNSKAEYEALLFGLRIAQDMEITSLTIFVDLQLVVNQIKGTYAPKQPTIREYLQKTKEALKGFHNYATEHIQRNQNKKADALSKLASMTFEHLTKEVLVEVLSTMSIEEKEILQVETKEGESWMTPIHEYLVNGLLPEDLKESRKIRVKAPQYKLIRGSLYQRSIYTLWLRCVASS</sequence>
<dbReference type="EMBL" id="BKCJ010008029">
    <property type="protein sequence ID" value="GEU80190.1"/>
    <property type="molecule type" value="Genomic_DNA"/>
</dbReference>
<keyword evidence="2" id="KW-0808">Transferase</keyword>
<dbReference type="GO" id="GO:0003964">
    <property type="term" value="F:RNA-directed DNA polymerase activity"/>
    <property type="evidence" value="ECO:0007669"/>
    <property type="project" value="UniProtKB-KW"/>
</dbReference>
<keyword evidence="2" id="KW-0695">RNA-directed DNA polymerase</keyword>
<dbReference type="SUPFAM" id="SSF53098">
    <property type="entry name" value="Ribonuclease H-like"/>
    <property type="match status" value="1"/>
</dbReference>
<protein>
    <submittedName>
        <fullName evidence="2">Reverse transcriptase domain-containing protein</fullName>
    </submittedName>
</protein>
<reference evidence="2" key="1">
    <citation type="journal article" date="2019" name="Sci. Rep.">
        <title>Draft genome of Tanacetum cinerariifolium, the natural source of mosquito coil.</title>
        <authorList>
            <person name="Yamashiro T."/>
            <person name="Shiraishi A."/>
            <person name="Satake H."/>
            <person name="Nakayama K."/>
        </authorList>
    </citation>
    <scope>NUCLEOTIDE SEQUENCE</scope>
</reference>
<dbReference type="AlphaFoldDB" id="A0A6L2N1Z1"/>
<organism evidence="2">
    <name type="scientific">Tanacetum cinerariifolium</name>
    <name type="common">Dalmatian daisy</name>
    <name type="synonym">Chrysanthemum cinerariifolium</name>
    <dbReference type="NCBI Taxonomy" id="118510"/>
    <lineage>
        <taxon>Eukaryota</taxon>
        <taxon>Viridiplantae</taxon>
        <taxon>Streptophyta</taxon>
        <taxon>Embryophyta</taxon>
        <taxon>Tracheophyta</taxon>
        <taxon>Spermatophyta</taxon>
        <taxon>Magnoliopsida</taxon>
        <taxon>eudicotyledons</taxon>
        <taxon>Gunneridae</taxon>
        <taxon>Pentapetalae</taxon>
        <taxon>asterids</taxon>
        <taxon>campanulids</taxon>
        <taxon>Asterales</taxon>
        <taxon>Asteraceae</taxon>
        <taxon>Asteroideae</taxon>
        <taxon>Anthemideae</taxon>
        <taxon>Anthemidinae</taxon>
        <taxon>Tanacetum</taxon>
    </lineage>
</organism>
<keyword evidence="2" id="KW-0548">Nucleotidyltransferase</keyword>
<name>A0A6L2N1Z1_TANCI</name>
<dbReference type="Gene3D" id="3.30.420.10">
    <property type="entry name" value="Ribonuclease H-like superfamily/Ribonuclease H"/>
    <property type="match status" value="1"/>
</dbReference>
<dbReference type="GO" id="GO:0004523">
    <property type="term" value="F:RNA-DNA hybrid ribonuclease activity"/>
    <property type="evidence" value="ECO:0007669"/>
    <property type="project" value="InterPro"/>
</dbReference>
<dbReference type="GO" id="GO:0003676">
    <property type="term" value="F:nucleic acid binding"/>
    <property type="evidence" value="ECO:0007669"/>
    <property type="project" value="InterPro"/>
</dbReference>
<evidence type="ECO:0000313" key="2">
    <source>
        <dbReference type="EMBL" id="GEU80190.1"/>
    </source>
</evidence>
<feature type="domain" description="RNase H type-1" evidence="1">
    <location>
        <begin position="213"/>
        <end position="323"/>
    </location>
</feature>
<gene>
    <name evidence="2" type="ORF">Tci_052168</name>
</gene>
<evidence type="ECO:0000259" key="1">
    <source>
        <dbReference type="Pfam" id="PF13456"/>
    </source>
</evidence>
<dbReference type="InterPro" id="IPR036397">
    <property type="entry name" value="RNaseH_sf"/>
</dbReference>
<dbReference type="CDD" id="cd09279">
    <property type="entry name" value="RNase_HI_like"/>
    <property type="match status" value="1"/>
</dbReference>
<proteinExistence type="predicted"/>
<dbReference type="PANTHER" id="PTHR48475">
    <property type="entry name" value="RIBONUCLEASE H"/>
    <property type="match status" value="1"/>
</dbReference>
<dbReference type="PANTHER" id="PTHR48475:SF2">
    <property type="entry name" value="RIBONUCLEASE H"/>
    <property type="match status" value="1"/>
</dbReference>